<evidence type="ECO:0000313" key="10">
    <source>
        <dbReference type="EMBL" id="KAL0637734.1"/>
    </source>
</evidence>
<proteinExistence type="inferred from homology"/>
<name>A0ABR3GP84_9PEZI</name>
<dbReference type="SUPFAM" id="SSF54495">
    <property type="entry name" value="UBC-like"/>
    <property type="match status" value="1"/>
</dbReference>
<keyword evidence="2 8" id="KW-0833">Ubl conjugation pathway</keyword>
<dbReference type="InterPro" id="IPR016135">
    <property type="entry name" value="UBQ-conjugating_enzyme/RWD"/>
</dbReference>
<accession>A0ABR3GP84</accession>
<evidence type="ECO:0000256" key="1">
    <source>
        <dbReference type="ARBA" id="ARBA00022679"/>
    </source>
</evidence>
<evidence type="ECO:0000256" key="6">
    <source>
        <dbReference type="ARBA" id="ARBA00042190"/>
    </source>
</evidence>
<dbReference type="InterPro" id="IPR009060">
    <property type="entry name" value="UBA-like_sf"/>
</dbReference>
<dbReference type="Pfam" id="PF00179">
    <property type="entry name" value="UQ_con"/>
    <property type="match status" value="1"/>
</dbReference>
<dbReference type="PANTHER" id="PTHR24067">
    <property type="entry name" value="UBIQUITIN-CONJUGATING ENZYME E2"/>
    <property type="match status" value="1"/>
</dbReference>
<keyword evidence="10" id="KW-0012">Acyltransferase</keyword>
<evidence type="ECO:0000256" key="5">
    <source>
        <dbReference type="ARBA" id="ARBA00042179"/>
    </source>
</evidence>
<dbReference type="InterPro" id="IPR023313">
    <property type="entry name" value="UBQ-conjugating_AS"/>
</dbReference>
<evidence type="ECO:0000256" key="8">
    <source>
        <dbReference type="RuleBase" id="RU362109"/>
    </source>
</evidence>
<evidence type="ECO:0000259" key="9">
    <source>
        <dbReference type="PROSITE" id="PS50127"/>
    </source>
</evidence>
<evidence type="ECO:0000256" key="4">
    <source>
        <dbReference type="ARBA" id="ARBA00041569"/>
    </source>
</evidence>
<comment type="similarity">
    <text evidence="8">Belongs to the ubiquitin-conjugating enzyme family.</text>
</comment>
<evidence type="ECO:0000313" key="11">
    <source>
        <dbReference type="Proteomes" id="UP001447188"/>
    </source>
</evidence>
<sequence length="226" mass="24592">MATHRRIMKELDDMAKDTSSGMHATPLDPGNMMHLQGRFKGPPGTPYEGGEFVIDIRLPDNYPFMPPKMKFETKVWHPNVSSQTGAICLDTLSAKWSPVLTIKTALLSLQSLLDAPEPSDPQDAEVAQMMLSAPQLFQARAREWAVRYAGASASVANAQGSSANRPIVVAEAKKEYGGYEETVVEKFASMGFSVGMVVRALGVVGVRKRGGLTEEEVVRVVELLLS</sequence>
<dbReference type="Gene3D" id="3.10.110.10">
    <property type="entry name" value="Ubiquitin Conjugating Enzyme"/>
    <property type="match status" value="1"/>
</dbReference>
<comment type="caution">
    <text evidence="10">The sequence shown here is derived from an EMBL/GenBank/DDBJ whole genome shotgun (WGS) entry which is preliminary data.</text>
</comment>
<gene>
    <name evidence="10" type="primary">ubc1</name>
    <name evidence="10" type="ORF">Q9L58_003294</name>
</gene>
<feature type="active site" description="Glycyl thioester intermediate" evidence="7">
    <location>
        <position position="88"/>
    </location>
</feature>
<feature type="domain" description="UBC core" evidence="9">
    <location>
        <begin position="2"/>
        <end position="150"/>
    </location>
</feature>
<reference evidence="10 11" key="1">
    <citation type="submission" date="2024-02" db="EMBL/GenBank/DDBJ databases">
        <title>Discinaceae phylogenomics.</title>
        <authorList>
            <person name="Dirks A.C."/>
            <person name="James T.Y."/>
        </authorList>
    </citation>
    <scope>NUCLEOTIDE SEQUENCE [LARGE SCALE GENOMIC DNA]</scope>
    <source>
        <strain evidence="10 11">ACD0624</strain>
    </source>
</reference>
<evidence type="ECO:0000256" key="2">
    <source>
        <dbReference type="ARBA" id="ARBA00022786"/>
    </source>
</evidence>
<dbReference type="EMBL" id="JBBBZM010000031">
    <property type="protein sequence ID" value="KAL0637734.1"/>
    <property type="molecule type" value="Genomic_DNA"/>
</dbReference>
<keyword evidence="8" id="KW-0067">ATP-binding</keyword>
<dbReference type="Proteomes" id="UP001447188">
    <property type="component" value="Unassembled WGS sequence"/>
</dbReference>
<keyword evidence="1 10" id="KW-0808">Transferase</keyword>
<evidence type="ECO:0000256" key="3">
    <source>
        <dbReference type="ARBA" id="ARBA00039884"/>
    </source>
</evidence>
<dbReference type="GO" id="GO:0061631">
    <property type="term" value="F:ubiquitin conjugating enzyme activity"/>
    <property type="evidence" value="ECO:0007669"/>
    <property type="project" value="UniProtKB-EC"/>
</dbReference>
<dbReference type="InterPro" id="IPR050113">
    <property type="entry name" value="Ub_conjugating_enzyme"/>
</dbReference>
<dbReference type="CDD" id="cd23800">
    <property type="entry name" value="UBCc_UBE2K"/>
    <property type="match status" value="1"/>
</dbReference>
<dbReference type="SUPFAM" id="SSF46934">
    <property type="entry name" value="UBA-like"/>
    <property type="match status" value="1"/>
</dbReference>
<dbReference type="PROSITE" id="PS00183">
    <property type="entry name" value="UBC_1"/>
    <property type="match status" value="1"/>
</dbReference>
<dbReference type="InterPro" id="IPR000608">
    <property type="entry name" value="UBC"/>
</dbReference>
<organism evidence="10 11">
    <name type="scientific">Discina gigas</name>
    <dbReference type="NCBI Taxonomy" id="1032678"/>
    <lineage>
        <taxon>Eukaryota</taxon>
        <taxon>Fungi</taxon>
        <taxon>Dikarya</taxon>
        <taxon>Ascomycota</taxon>
        <taxon>Pezizomycotina</taxon>
        <taxon>Pezizomycetes</taxon>
        <taxon>Pezizales</taxon>
        <taxon>Discinaceae</taxon>
        <taxon>Discina</taxon>
    </lineage>
</organism>
<dbReference type="SMART" id="SM00212">
    <property type="entry name" value="UBCc"/>
    <property type="match status" value="1"/>
</dbReference>
<evidence type="ECO:0000256" key="7">
    <source>
        <dbReference type="PROSITE-ProRule" id="PRU10133"/>
    </source>
</evidence>
<keyword evidence="8" id="KW-0547">Nucleotide-binding</keyword>
<dbReference type="PROSITE" id="PS50127">
    <property type="entry name" value="UBC_2"/>
    <property type="match status" value="1"/>
</dbReference>
<keyword evidence="11" id="KW-1185">Reference proteome</keyword>
<protein>
    <recommendedName>
        <fullName evidence="3">Ubiquitin-conjugating enzyme E2 2</fullName>
    </recommendedName>
    <alternativeName>
        <fullName evidence="5">E2 ubiquitin-conjugating enzyme 2</fullName>
    </alternativeName>
    <alternativeName>
        <fullName evidence="6">Ubiquitin carrier protein UBC2</fullName>
    </alternativeName>
    <alternativeName>
        <fullName evidence="4">Ubiquitin-protein ligase UBC2</fullName>
    </alternativeName>
</protein>